<dbReference type="RefSeq" id="WP_385859502.1">
    <property type="nucleotide sequence ID" value="NZ_JBHMAR010000030.1"/>
</dbReference>
<protein>
    <submittedName>
        <fullName evidence="2">Uncharacterized protein</fullName>
    </submittedName>
</protein>
<reference evidence="2 3" key="1">
    <citation type="submission" date="2024-09" db="EMBL/GenBank/DDBJ databases">
        <authorList>
            <person name="Sun Q."/>
            <person name="Mori K."/>
        </authorList>
    </citation>
    <scope>NUCLEOTIDE SEQUENCE [LARGE SCALE GENOMIC DNA]</scope>
    <source>
        <strain evidence="2 3">JCM 10918</strain>
    </source>
</reference>
<dbReference type="Proteomes" id="UP001589703">
    <property type="component" value="Unassembled WGS sequence"/>
</dbReference>
<proteinExistence type="predicted"/>
<gene>
    <name evidence="2" type="ORF">ACFFRO_21070</name>
</gene>
<organism evidence="2 3">
    <name type="scientific">Streptomyces thermocoprophilus</name>
    <dbReference type="NCBI Taxonomy" id="78356"/>
    <lineage>
        <taxon>Bacteria</taxon>
        <taxon>Bacillati</taxon>
        <taxon>Actinomycetota</taxon>
        <taxon>Actinomycetes</taxon>
        <taxon>Kitasatosporales</taxon>
        <taxon>Streptomycetaceae</taxon>
        <taxon>Streptomyces</taxon>
    </lineage>
</organism>
<evidence type="ECO:0000313" key="3">
    <source>
        <dbReference type="Proteomes" id="UP001589703"/>
    </source>
</evidence>
<keyword evidence="3" id="KW-1185">Reference proteome</keyword>
<evidence type="ECO:0000256" key="1">
    <source>
        <dbReference type="SAM" id="MobiDB-lite"/>
    </source>
</evidence>
<comment type="caution">
    <text evidence="2">The sequence shown here is derived from an EMBL/GenBank/DDBJ whole genome shotgun (WGS) entry which is preliminary data.</text>
</comment>
<accession>A0ABV5VIE4</accession>
<feature type="region of interest" description="Disordered" evidence="1">
    <location>
        <begin position="209"/>
        <end position="247"/>
    </location>
</feature>
<sequence length="260" mass="26166">MVQGNAGTGDGTGGPLPRLALAATEPAVSVCAAVAARAGAGLVDAPSVHAKPVAAVSAALDAAFAALPQPLRDTAPLYVLCDDYSVLAARRLAARCTDPGRRLRPSDSVAAETSELVRPWLTESGRTGRCWLLAATPARTALRLAAPESRQATVVCEFVLVPGDGPHAPGLVAVTAVWGADEAVQAADRAVRGADEAVRRADGAVRRADGAARRADGAARRADGAARGADGALVSPPEDSGPPPSALLTALLEEGTAARV</sequence>
<name>A0ABV5VIE4_9ACTN</name>
<feature type="compositionally biased region" description="Basic and acidic residues" evidence="1">
    <location>
        <begin position="209"/>
        <end position="224"/>
    </location>
</feature>
<evidence type="ECO:0000313" key="2">
    <source>
        <dbReference type="EMBL" id="MFB9737601.1"/>
    </source>
</evidence>
<dbReference type="EMBL" id="JBHMAR010000030">
    <property type="protein sequence ID" value="MFB9737601.1"/>
    <property type="molecule type" value="Genomic_DNA"/>
</dbReference>